<protein>
    <submittedName>
        <fullName evidence="6">ATP-binding cassette domain-containing protein</fullName>
    </submittedName>
</protein>
<evidence type="ECO:0000256" key="3">
    <source>
        <dbReference type="ARBA" id="ARBA00022741"/>
    </source>
</evidence>
<dbReference type="InterPro" id="IPR050093">
    <property type="entry name" value="ABC_SmlMolc_Importer"/>
</dbReference>
<dbReference type="EMBL" id="CP133720">
    <property type="protein sequence ID" value="WMW81895.1"/>
    <property type="molecule type" value="Genomic_DNA"/>
</dbReference>
<dbReference type="InterPro" id="IPR003439">
    <property type="entry name" value="ABC_transporter-like_ATP-bd"/>
</dbReference>
<keyword evidence="7" id="KW-1185">Reference proteome</keyword>
<dbReference type="GO" id="GO:0005524">
    <property type="term" value="F:ATP binding"/>
    <property type="evidence" value="ECO:0007669"/>
    <property type="project" value="UniProtKB-KW"/>
</dbReference>
<evidence type="ECO:0000313" key="7">
    <source>
        <dbReference type="Proteomes" id="UP001181355"/>
    </source>
</evidence>
<dbReference type="SMART" id="SM00382">
    <property type="entry name" value="AAA"/>
    <property type="match status" value="1"/>
</dbReference>
<evidence type="ECO:0000256" key="1">
    <source>
        <dbReference type="ARBA" id="ARBA00022448"/>
    </source>
</evidence>
<evidence type="ECO:0000313" key="6">
    <source>
        <dbReference type="EMBL" id="WMW81895.1"/>
    </source>
</evidence>
<dbReference type="Proteomes" id="UP001181355">
    <property type="component" value="Chromosome"/>
</dbReference>
<name>A0ABY9RNN0_9BURK</name>
<evidence type="ECO:0000259" key="5">
    <source>
        <dbReference type="PROSITE" id="PS50893"/>
    </source>
</evidence>
<gene>
    <name evidence="6" type="ORF">RF679_06320</name>
</gene>
<sequence length="231" mass="26015">MQFDLHFQKTLQHRLGEQHSSFTLDVQFKGDVQTLLIFGPSGAGKSCCLQMLAGLMKPNQGKIVIGDTPLFDAQSNLFVSAQERQFAYVFQDYALFPHLTVRQNIAFGLSKSWRNPNQQVQGPEIDALLHSFELEPLAHHYPDQLSGGQKQRTALARALITKPRLLLLDEPFAALDAGLKQKLREELRELQKRLAIPIVLISHDEADKTYFGEHLLELHEGKSRPVKGAPI</sequence>
<dbReference type="PANTHER" id="PTHR42781:SF4">
    <property type="entry name" value="SPERMIDINE_PUTRESCINE IMPORT ATP-BINDING PROTEIN POTA"/>
    <property type="match status" value="1"/>
</dbReference>
<reference evidence="6" key="1">
    <citation type="submission" date="2023-09" db="EMBL/GenBank/DDBJ databases">
        <title>Undibacterium sp. 20NA77.5 isolated from freshwater.</title>
        <authorList>
            <person name="Le V."/>
            <person name="Ko S.-R."/>
            <person name="Ahn C.-Y."/>
            <person name="Oh H.-M."/>
        </authorList>
    </citation>
    <scope>NUCLEOTIDE SEQUENCE</scope>
    <source>
        <strain evidence="6">20NA77.5</strain>
    </source>
</reference>
<keyword evidence="3" id="KW-0547">Nucleotide-binding</keyword>
<keyword evidence="2" id="KW-0472">Membrane</keyword>
<feature type="domain" description="ABC transporter" evidence="5">
    <location>
        <begin position="5"/>
        <end position="231"/>
    </location>
</feature>
<dbReference type="Pfam" id="PF00005">
    <property type="entry name" value="ABC_tran"/>
    <property type="match status" value="1"/>
</dbReference>
<dbReference type="InterPro" id="IPR027417">
    <property type="entry name" value="P-loop_NTPase"/>
</dbReference>
<accession>A0ABY9RNN0</accession>
<dbReference type="InterPro" id="IPR003593">
    <property type="entry name" value="AAA+_ATPase"/>
</dbReference>
<evidence type="ECO:0000256" key="4">
    <source>
        <dbReference type="ARBA" id="ARBA00022840"/>
    </source>
</evidence>
<proteinExistence type="predicted"/>
<organism evidence="6 7">
    <name type="scientific">Undibacterium cyanobacteriorum</name>
    <dbReference type="NCBI Taxonomy" id="3073561"/>
    <lineage>
        <taxon>Bacteria</taxon>
        <taxon>Pseudomonadati</taxon>
        <taxon>Pseudomonadota</taxon>
        <taxon>Betaproteobacteria</taxon>
        <taxon>Burkholderiales</taxon>
        <taxon>Oxalobacteraceae</taxon>
        <taxon>Undibacterium</taxon>
    </lineage>
</organism>
<keyword evidence="1" id="KW-0813">Transport</keyword>
<dbReference type="SUPFAM" id="SSF52540">
    <property type="entry name" value="P-loop containing nucleoside triphosphate hydrolases"/>
    <property type="match status" value="1"/>
</dbReference>
<dbReference type="PROSITE" id="PS50893">
    <property type="entry name" value="ABC_TRANSPORTER_2"/>
    <property type="match status" value="1"/>
</dbReference>
<keyword evidence="4 6" id="KW-0067">ATP-binding</keyword>
<dbReference type="RefSeq" id="WP_309483372.1">
    <property type="nucleotide sequence ID" value="NZ_CP133720.1"/>
</dbReference>
<dbReference type="PANTHER" id="PTHR42781">
    <property type="entry name" value="SPERMIDINE/PUTRESCINE IMPORT ATP-BINDING PROTEIN POTA"/>
    <property type="match status" value="1"/>
</dbReference>
<evidence type="ECO:0000256" key="2">
    <source>
        <dbReference type="ARBA" id="ARBA00022475"/>
    </source>
</evidence>
<keyword evidence="2" id="KW-1003">Cell membrane</keyword>
<dbReference type="Gene3D" id="3.40.50.300">
    <property type="entry name" value="P-loop containing nucleotide triphosphate hydrolases"/>
    <property type="match status" value="1"/>
</dbReference>